<gene>
    <name evidence="2" type="ORF">D6B99_16115</name>
</gene>
<dbReference type="AlphaFoldDB" id="A0A386HT68"/>
<reference evidence="2 3" key="1">
    <citation type="submission" date="2018-09" db="EMBL/GenBank/DDBJ databases">
        <title>Arachidicoccus sp. nov., a bacterium isolated from soil.</title>
        <authorList>
            <person name="Weon H.-Y."/>
            <person name="Kwon S.-W."/>
            <person name="Lee S.A."/>
        </authorList>
    </citation>
    <scope>NUCLEOTIDE SEQUENCE [LARGE SCALE GENOMIC DNA]</scope>
    <source>
        <strain evidence="2 3">KIS59-12</strain>
    </source>
</reference>
<dbReference type="KEGG" id="ark:D6B99_16115"/>
<dbReference type="InterPro" id="IPR025970">
    <property type="entry name" value="SusE"/>
</dbReference>
<feature type="domain" description="SusE outer membrane protein" evidence="1">
    <location>
        <begin position="27"/>
        <end position="128"/>
    </location>
</feature>
<dbReference type="Pfam" id="PF14292">
    <property type="entry name" value="SusE"/>
    <property type="match status" value="1"/>
</dbReference>
<protein>
    <recommendedName>
        <fullName evidence="1">SusE outer membrane protein domain-containing protein</fullName>
    </recommendedName>
</protein>
<dbReference type="OrthoDB" id="631295at2"/>
<evidence type="ECO:0000313" key="3">
    <source>
        <dbReference type="Proteomes" id="UP000266118"/>
    </source>
</evidence>
<organism evidence="2 3">
    <name type="scientific">Arachidicoccus soli</name>
    <dbReference type="NCBI Taxonomy" id="2341117"/>
    <lineage>
        <taxon>Bacteria</taxon>
        <taxon>Pseudomonadati</taxon>
        <taxon>Bacteroidota</taxon>
        <taxon>Chitinophagia</taxon>
        <taxon>Chitinophagales</taxon>
        <taxon>Chitinophagaceae</taxon>
        <taxon>Arachidicoccus</taxon>
    </lineage>
</organism>
<dbReference type="PROSITE" id="PS51257">
    <property type="entry name" value="PROKAR_LIPOPROTEIN"/>
    <property type="match status" value="1"/>
</dbReference>
<evidence type="ECO:0000259" key="1">
    <source>
        <dbReference type="Pfam" id="PF14292"/>
    </source>
</evidence>
<accession>A0A386HT68</accession>
<proteinExistence type="predicted"/>
<sequence length="380" mass="42964">MKKLNKYLFFAFCTLIFFGCKKSDNVLNTNVSSVKTLFSPENNQLLDLSTTSSVLFEWDQARAEDGGLVLYSVAFSKVDGNFSNPIYTMPSDGNGLYNKATLTKDVLNKIAKLAGLQPLESAKFKWTVFSSKGVNAVQADSTRIVEIKRPLGIDNPPAQLYITGSATEGGTDLSKAIKLKQTDNGKYEIYTSLKSGTYHFVDNITSNQPNEYYLGSDNIIHEGAGETTVSDPVTKVYHMALDFNLVNAKFQQIKELALWFAGYNQATFNLTYDHDGIWKAKNQLITFHQESWGRDERYKFRMLINDGTSDSYIWWGSINSDNNRPDATTPANFYYLFPVNSSQYDYCFKFRGECDLHNCDVNFYLSPDIANYTHEVIVDQ</sequence>
<keyword evidence="3" id="KW-1185">Reference proteome</keyword>
<dbReference type="Proteomes" id="UP000266118">
    <property type="component" value="Chromosome"/>
</dbReference>
<name>A0A386HT68_9BACT</name>
<evidence type="ECO:0000313" key="2">
    <source>
        <dbReference type="EMBL" id="AYD49003.1"/>
    </source>
</evidence>
<dbReference type="EMBL" id="CP032489">
    <property type="protein sequence ID" value="AYD49003.1"/>
    <property type="molecule type" value="Genomic_DNA"/>
</dbReference>